<keyword evidence="3" id="KW-1185">Reference proteome</keyword>
<dbReference type="PROSITE" id="PS51186">
    <property type="entry name" value="GNAT"/>
    <property type="match status" value="1"/>
</dbReference>
<dbReference type="RefSeq" id="WP_038547278.1">
    <property type="nucleotide sequence ID" value="NZ_CP006842.1"/>
</dbReference>
<dbReference type="Gene3D" id="3.40.630.30">
    <property type="match status" value="1"/>
</dbReference>
<proteinExistence type="predicted"/>
<evidence type="ECO:0000259" key="1">
    <source>
        <dbReference type="PROSITE" id="PS51186"/>
    </source>
</evidence>
<reference evidence="2 3" key="1">
    <citation type="journal article" date="2015" name="Int. J. Syst. Evol. Microbiol.">
        <title>Revisiting Corynebacterium glyciniphilum (ex Kubota et al., 1972) sp. nov., nom. rev., isolated from putrefied banana.</title>
        <authorList>
            <person name="Al-Dilaimi A."/>
            <person name="Bednarz H."/>
            <person name="Lomker A."/>
            <person name="Niehaus K."/>
            <person name="Kalinowski J."/>
            <person name="Ruckert C."/>
        </authorList>
    </citation>
    <scope>NUCLEOTIDE SEQUENCE [LARGE SCALE GENOMIC DNA]</scope>
    <source>
        <strain evidence="2">AJ 3170</strain>
    </source>
</reference>
<dbReference type="SUPFAM" id="SSF55729">
    <property type="entry name" value="Acyl-CoA N-acyltransferases (Nat)"/>
    <property type="match status" value="1"/>
</dbReference>
<evidence type="ECO:0000313" key="3">
    <source>
        <dbReference type="Proteomes" id="UP000023703"/>
    </source>
</evidence>
<accession>X5DQQ5</accession>
<sequence length="146" mass="16790">MSIEYHSRNLKDMDPRTLYRILKLRSDVFVVEQSCAYPELDGRDLEEDSLQVWCTKNLDIPATLRILTEEQSLRIGRVVADKNYRGTGIARDLFTYALNQCSQVAPHKKIVLDAQAPLQAWYESFGFTRAGEEFLEDGIPHVPMLK</sequence>
<dbReference type="EMBL" id="CP006842">
    <property type="protein sequence ID" value="AHW63609.1"/>
    <property type="molecule type" value="Genomic_DNA"/>
</dbReference>
<dbReference type="InterPro" id="IPR016181">
    <property type="entry name" value="Acyl_CoA_acyltransferase"/>
</dbReference>
<dbReference type="STRING" id="1404245.CGLY_05805"/>
<dbReference type="HOGENOM" id="CLU_056607_3_1_11"/>
<protein>
    <submittedName>
        <fullName evidence="2">Putative GNAT-family acetyltransferase</fullName>
    </submittedName>
</protein>
<dbReference type="AlphaFoldDB" id="X5DQQ5"/>
<dbReference type="GO" id="GO:0016747">
    <property type="term" value="F:acyltransferase activity, transferring groups other than amino-acyl groups"/>
    <property type="evidence" value="ECO:0007669"/>
    <property type="project" value="InterPro"/>
</dbReference>
<organism evidence="2 3">
    <name type="scientific">Corynebacterium glyciniphilum AJ 3170</name>
    <dbReference type="NCBI Taxonomy" id="1404245"/>
    <lineage>
        <taxon>Bacteria</taxon>
        <taxon>Bacillati</taxon>
        <taxon>Actinomycetota</taxon>
        <taxon>Actinomycetes</taxon>
        <taxon>Mycobacteriales</taxon>
        <taxon>Corynebacteriaceae</taxon>
        <taxon>Corynebacterium</taxon>
    </lineage>
</organism>
<keyword evidence="2" id="KW-0808">Transferase</keyword>
<feature type="domain" description="N-acetyltransferase" evidence="1">
    <location>
        <begin position="8"/>
        <end position="146"/>
    </location>
</feature>
<evidence type="ECO:0000313" key="2">
    <source>
        <dbReference type="EMBL" id="AHW63609.1"/>
    </source>
</evidence>
<dbReference type="eggNOG" id="COG2153">
    <property type="taxonomic scope" value="Bacteria"/>
</dbReference>
<dbReference type="Pfam" id="PF13673">
    <property type="entry name" value="Acetyltransf_10"/>
    <property type="match status" value="1"/>
</dbReference>
<dbReference type="InterPro" id="IPR000182">
    <property type="entry name" value="GNAT_dom"/>
</dbReference>
<dbReference type="KEGG" id="cgy:CGLY_05805"/>
<gene>
    <name evidence="2" type="ORF">CGLY_05805</name>
</gene>
<name>X5DQQ5_9CORY</name>
<dbReference type="Proteomes" id="UP000023703">
    <property type="component" value="Chromosome"/>
</dbReference>